<dbReference type="Proteomes" id="UP000235965">
    <property type="component" value="Unassembled WGS sequence"/>
</dbReference>
<comment type="caution">
    <text evidence="3">The sequence shown here is derived from an EMBL/GenBank/DDBJ whole genome shotgun (WGS) entry which is preliminary data.</text>
</comment>
<sequence>MTSTSSVVMLMVLVTCSLVILVSSAQFYSSGRYGKRGDLSQRSMFWSGSRYGRSSGGGGGRRQQGGSNPVQVAVRNDRFFIGSRYGKRSETPTVTTDGTYR</sequence>
<feature type="region of interest" description="Disordered" evidence="1">
    <location>
        <begin position="50"/>
        <end position="71"/>
    </location>
</feature>
<dbReference type="EMBL" id="NEVH01009393">
    <property type="protein sequence ID" value="PNF33173.1"/>
    <property type="molecule type" value="Genomic_DNA"/>
</dbReference>
<gene>
    <name evidence="3" type="ORF">B7P43_G13395</name>
</gene>
<evidence type="ECO:0000256" key="2">
    <source>
        <dbReference type="SAM" id="SignalP"/>
    </source>
</evidence>
<feature type="signal peptide" evidence="2">
    <location>
        <begin position="1"/>
        <end position="24"/>
    </location>
</feature>
<keyword evidence="2" id="KW-0732">Signal</keyword>
<evidence type="ECO:0000256" key="1">
    <source>
        <dbReference type="SAM" id="MobiDB-lite"/>
    </source>
</evidence>
<feature type="compositionally biased region" description="Gly residues" evidence="1">
    <location>
        <begin position="54"/>
        <end position="63"/>
    </location>
</feature>
<accession>A0A2J7QX60</accession>
<dbReference type="AlphaFoldDB" id="A0A2J7QX60"/>
<protein>
    <submittedName>
        <fullName evidence="3">Uncharacterized protein</fullName>
    </submittedName>
</protein>
<dbReference type="OrthoDB" id="6350276at2759"/>
<feature type="chain" id="PRO_5014412993" evidence="2">
    <location>
        <begin position="25"/>
        <end position="101"/>
    </location>
</feature>
<organism evidence="3 4">
    <name type="scientific">Cryptotermes secundus</name>
    <dbReference type="NCBI Taxonomy" id="105785"/>
    <lineage>
        <taxon>Eukaryota</taxon>
        <taxon>Metazoa</taxon>
        <taxon>Ecdysozoa</taxon>
        <taxon>Arthropoda</taxon>
        <taxon>Hexapoda</taxon>
        <taxon>Insecta</taxon>
        <taxon>Pterygota</taxon>
        <taxon>Neoptera</taxon>
        <taxon>Polyneoptera</taxon>
        <taxon>Dictyoptera</taxon>
        <taxon>Blattodea</taxon>
        <taxon>Blattoidea</taxon>
        <taxon>Termitoidae</taxon>
        <taxon>Kalotermitidae</taxon>
        <taxon>Cryptotermitinae</taxon>
        <taxon>Cryptotermes</taxon>
    </lineage>
</organism>
<evidence type="ECO:0000313" key="4">
    <source>
        <dbReference type="Proteomes" id="UP000235965"/>
    </source>
</evidence>
<reference evidence="3 4" key="1">
    <citation type="submission" date="2017-12" db="EMBL/GenBank/DDBJ databases">
        <title>Hemimetabolous genomes reveal molecular basis of termite eusociality.</title>
        <authorList>
            <person name="Harrison M.C."/>
            <person name="Jongepier E."/>
            <person name="Robertson H.M."/>
            <person name="Arning N."/>
            <person name="Bitard-Feildel T."/>
            <person name="Chao H."/>
            <person name="Childers C.P."/>
            <person name="Dinh H."/>
            <person name="Doddapaneni H."/>
            <person name="Dugan S."/>
            <person name="Gowin J."/>
            <person name="Greiner C."/>
            <person name="Han Y."/>
            <person name="Hu H."/>
            <person name="Hughes D.S.T."/>
            <person name="Huylmans A.-K."/>
            <person name="Kemena C."/>
            <person name="Kremer L.P.M."/>
            <person name="Lee S.L."/>
            <person name="Lopez-Ezquerra A."/>
            <person name="Mallet L."/>
            <person name="Monroy-Kuhn J.M."/>
            <person name="Moser A."/>
            <person name="Murali S.C."/>
            <person name="Muzny D.M."/>
            <person name="Otani S."/>
            <person name="Piulachs M.-D."/>
            <person name="Poelchau M."/>
            <person name="Qu J."/>
            <person name="Schaub F."/>
            <person name="Wada-Katsumata A."/>
            <person name="Worley K.C."/>
            <person name="Xie Q."/>
            <person name="Ylla G."/>
            <person name="Poulsen M."/>
            <person name="Gibbs R.A."/>
            <person name="Schal C."/>
            <person name="Richards S."/>
            <person name="Belles X."/>
            <person name="Korb J."/>
            <person name="Bornberg-Bauer E."/>
        </authorList>
    </citation>
    <scope>NUCLEOTIDE SEQUENCE [LARGE SCALE GENOMIC DNA]</scope>
    <source>
        <tissue evidence="3">Whole body</tissue>
    </source>
</reference>
<dbReference type="InParanoid" id="A0A2J7QX60"/>
<keyword evidence="4" id="KW-1185">Reference proteome</keyword>
<evidence type="ECO:0000313" key="3">
    <source>
        <dbReference type="EMBL" id="PNF33173.1"/>
    </source>
</evidence>
<proteinExistence type="predicted"/>
<name>A0A2J7QX60_9NEOP</name>